<protein>
    <submittedName>
        <fullName evidence="2">Uncharacterized protein</fullName>
    </submittedName>
</protein>
<evidence type="ECO:0000313" key="2">
    <source>
        <dbReference type="EMBL" id="RSU12889.1"/>
    </source>
</evidence>
<evidence type="ECO:0000256" key="1">
    <source>
        <dbReference type="SAM" id="Phobius"/>
    </source>
</evidence>
<keyword evidence="1" id="KW-1133">Transmembrane helix</keyword>
<dbReference type="RefSeq" id="WP_126813000.1">
    <property type="nucleotide sequence ID" value="NZ_NGKC01000004.1"/>
</dbReference>
<proteinExistence type="predicted"/>
<accession>A0A430AXW1</accession>
<keyword evidence="1" id="KW-0472">Membrane</keyword>
<dbReference type="EMBL" id="NGKC01000004">
    <property type="protein sequence ID" value="RSU12889.1"/>
    <property type="molecule type" value="Genomic_DNA"/>
</dbReference>
<comment type="caution">
    <text evidence="2">The sequence shown here is derived from an EMBL/GenBank/DDBJ whole genome shotgun (WGS) entry which is preliminary data.</text>
</comment>
<gene>
    <name evidence="2" type="ORF">CBF27_04945</name>
</gene>
<dbReference type="AlphaFoldDB" id="A0A430AXW1"/>
<evidence type="ECO:0000313" key="3">
    <source>
        <dbReference type="Proteomes" id="UP000286773"/>
    </source>
</evidence>
<sequence>MVFPEDWVFLHTNFALSIILLIVTFVTDDITFGLALALILYPAVKSAAKSFVKRREQKVSL</sequence>
<keyword evidence="1" id="KW-0812">Transmembrane</keyword>
<reference evidence="2 3" key="1">
    <citation type="submission" date="2017-05" db="EMBL/GenBank/DDBJ databases">
        <title>Vagococcus spp. assemblies.</title>
        <authorList>
            <person name="Gulvik C.A."/>
        </authorList>
    </citation>
    <scope>NUCLEOTIDE SEQUENCE [LARGE SCALE GENOMIC DNA]</scope>
    <source>
        <strain evidence="2 3">LMG 24798</strain>
    </source>
</reference>
<keyword evidence="3" id="KW-1185">Reference proteome</keyword>
<dbReference type="Proteomes" id="UP000286773">
    <property type="component" value="Unassembled WGS sequence"/>
</dbReference>
<feature type="transmembrane region" description="Helical" evidence="1">
    <location>
        <begin position="14"/>
        <end position="44"/>
    </location>
</feature>
<name>A0A430AXW1_9ENTE</name>
<organism evidence="2 3">
    <name type="scientific">Vagococcus acidifermentans</name>
    <dbReference type="NCBI Taxonomy" id="564710"/>
    <lineage>
        <taxon>Bacteria</taxon>
        <taxon>Bacillati</taxon>
        <taxon>Bacillota</taxon>
        <taxon>Bacilli</taxon>
        <taxon>Lactobacillales</taxon>
        <taxon>Enterococcaceae</taxon>
        <taxon>Vagococcus</taxon>
    </lineage>
</organism>